<feature type="transmembrane region" description="Helical" evidence="1">
    <location>
        <begin position="35"/>
        <end position="57"/>
    </location>
</feature>
<evidence type="ECO:0000256" key="1">
    <source>
        <dbReference type="SAM" id="Phobius"/>
    </source>
</evidence>
<evidence type="ECO:0000313" key="3">
    <source>
        <dbReference type="WBParaSite" id="Hba_10701"/>
    </source>
</evidence>
<proteinExistence type="predicted"/>
<organism evidence="2 3">
    <name type="scientific">Heterorhabditis bacteriophora</name>
    <name type="common">Entomopathogenic nematode worm</name>
    <dbReference type="NCBI Taxonomy" id="37862"/>
    <lineage>
        <taxon>Eukaryota</taxon>
        <taxon>Metazoa</taxon>
        <taxon>Ecdysozoa</taxon>
        <taxon>Nematoda</taxon>
        <taxon>Chromadorea</taxon>
        <taxon>Rhabditida</taxon>
        <taxon>Rhabditina</taxon>
        <taxon>Rhabditomorpha</taxon>
        <taxon>Strongyloidea</taxon>
        <taxon>Heterorhabditidae</taxon>
        <taxon>Heterorhabditis</taxon>
    </lineage>
</organism>
<evidence type="ECO:0000313" key="2">
    <source>
        <dbReference type="Proteomes" id="UP000095283"/>
    </source>
</evidence>
<keyword evidence="2" id="KW-1185">Reference proteome</keyword>
<protein>
    <submittedName>
        <fullName evidence="3">Uncharacterized protein</fullName>
    </submittedName>
</protein>
<accession>A0A1I7WZI4</accession>
<name>A0A1I7WZI4_HETBA</name>
<dbReference type="WBParaSite" id="Hba_10701">
    <property type="protein sequence ID" value="Hba_10701"/>
    <property type="gene ID" value="Hba_10701"/>
</dbReference>
<sequence length="61" mass="6975">MANIYNFRYNERMYGSAANAGSQFDYVHGMDENNFQLLSSIIYVCILAGVVVEYCIFSTIF</sequence>
<dbReference type="AlphaFoldDB" id="A0A1I7WZI4"/>
<keyword evidence="1" id="KW-1133">Transmembrane helix</keyword>
<reference evidence="3" key="1">
    <citation type="submission" date="2016-11" db="UniProtKB">
        <authorList>
            <consortium name="WormBaseParasite"/>
        </authorList>
    </citation>
    <scope>IDENTIFICATION</scope>
</reference>
<dbReference type="Proteomes" id="UP000095283">
    <property type="component" value="Unplaced"/>
</dbReference>
<keyword evidence="1" id="KW-0812">Transmembrane</keyword>
<keyword evidence="1" id="KW-0472">Membrane</keyword>